<dbReference type="STRING" id="626887.J057_18920"/>
<organism evidence="1 2">
    <name type="scientific">Marinobacter nanhaiticus D15-8W</name>
    <dbReference type="NCBI Taxonomy" id="626887"/>
    <lineage>
        <taxon>Bacteria</taxon>
        <taxon>Pseudomonadati</taxon>
        <taxon>Pseudomonadota</taxon>
        <taxon>Gammaproteobacteria</taxon>
        <taxon>Pseudomonadales</taxon>
        <taxon>Marinobacteraceae</taxon>
        <taxon>Marinobacter</taxon>
    </lineage>
</organism>
<evidence type="ECO:0000313" key="2">
    <source>
        <dbReference type="Proteomes" id="UP000013165"/>
    </source>
</evidence>
<proteinExistence type="predicted"/>
<sequence length="106" mass="11578">MVCVNPILRESIAKLSVVANVSAGLAHPVDEARAKELFKALHKQGIPLSMDDVYTLAIENQWSDRHATDLAKLADKIGSGGRVQIKHPKGWGEPTVKRIIAELKES</sequence>
<dbReference type="InterPro" id="IPR037210">
    <property type="entry name" value="YoaC-like_sf"/>
</dbReference>
<dbReference type="Proteomes" id="UP000013165">
    <property type="component" value="Unassembled WGS sequence"/>
</dbReference>
<dbReference type="Pfam" id="PF08986">
    <property type="entry name" value="DUF1889"/>
    <property type="match status" value="1"/>
</dbReference>
<keyword evidence="2" id="KW-1185">Reference proteome</keyword>
<dbReference type="Gene3D" id="1.20.1290.30">
    <property type="match status" value="1"/>
</dbReference>
<accession>N6WXF2</accession>
<dbReference type="eggNOG" id="ENOG5033AVE">
    <property type="taxonomic scope" value="Bacteria"/>
</dbReference>
<dbReference type="SUPFAM" id="SSF140670">
    <property type="entry name" value="YoaC-like"/>
    <property type="match status" value="1"/>
</dbReference>
<reference evidence="1 2" key="1">
    <citation type="journal article" date="2013" name="Genome Announc.">
        <title>Genome Sequence of the Polycyclic Aromatic Hydrocarbon-Degrading Bacterium Strain Marinobacter nanhaiticus D15-8WT.</title>
        <authorList>
            <person name="Cui Z."/>
            <person name="Gao W."/>
            <person name="Li Q."/>
            <person name="Xu G."/>
            <person name="Zheng L."/>
        </authorList>
    </citation>
    <scope>NUCLEOTIDE SEQUENCE [LARGE SCALE GENOMIC DNA]</scope>
    <source>
        <strain evidence="1 2">D15-8W</strain>
    </source>
</reference>
<dbReference type="InterPro" id="IPR015079">
    <property type="entry name" value="DUF1889"/>
</dbReference>
<evidence type="ECO:0000313" key="1">
    <source>
        <dbReference type="EMBL" id="ENO13498.2"/>
    </source>
</evidence>
<dbReference type="HOGENOM" id="CLU_2260389_0_0_6"/>
<dbReference type="AlphaFoldDB" id="N6WXF2"/>
<protein>
    <submittedName>
        <fullName evidence="1">DUF1889 family protein</fullName>
    </submittedName>
</protein>
<dbReference type="OrthoDB" id="9154053at2"/>
<name>N6WXF2_9GAMM</name>
<dbReference type="EMBL" id="APLQ01000014">
    <property type="protein sequence ID" value="ENO13498.2"/>
    <property type="molecule type" value="Genomic_DNA"/>
</dbReference>
<gene>
    <name evidence="1" type="ORF">J057_18920</name>
</gene>
<comment type="caution">
    <text evidence="1">The sequence shown here is derived from an EMBL/GenBank/DDBJ whole genome shotgun (WGS) entry which is preliminary data.</text>
</comment>